<dbReference type="AlphaFoldDB" id="A0AAE3GLP7"/>
<name>A0AAE3GLP7_9PSEU</name>
<dbReference type="PANTHER" id="PTHR45527:SF1">
    <property type="entry name" value="FATTY ACID SYNTHASE"/>
    <property type="match status" value="1"/>
</dbReference>
<dbReference type="EMBL" id="JAMTCK010000057">
    <property type="protein sequence ID" value="MCP2170516.1"/>
    <property type="molecule type" value="Genomic_DNA"/>
</dbReference>
<organism evidence="2 3">
    <name type="scientific">Goodfellowiella coeruleoviolacea</name>
    <dbReference type="NCBI Taxonomy" id="334858"/>
    <lineage>
        <taxon>Bacteria</taxon>
        <taxon>Bacillati</taxon>
        <taxon>Actinomycetota</taxon>
        <taxon>Actinomycetes</taxon>
        <taxon>Pseudonocardiales</taxon>
        <taxon>Pseudonocardiaceae</taxon>
        <taxon>Goodfellowiella</taxon>
    </lineage>
</organism>
<dbReference type="InterPro" id="IPR023213">
    <property type="entry name" value="CAT-like_dom_sf"/>
</dbReference>
<keyword evidence="3" id="KW-1185">Reference proteome</keyword>
<dbReference type="GO" id="GO:0043041">
    <property type="term" value="P:amino acid activation for nonribosomal peptide biosynthetic process"/>
    <property type="evidence" value="ECO:0007669"/>
    <property type="project" value="TreeGrafter"/>
</dbReference>
<dbReference type="GO" id="GO:0009239">
    <property type="term" value="P:enterobactin biosynthetic process"/>
    <property type="evidence" value="ECO:0007669"/>
    <property type="project" value="TreeGrafter"/>
</dbReference>
<feature type="non-terminal residue" evidence="2">
    <location>
        <position position="334"/>
    </location>
</feature>
<accession>A0AAE3GLP7</accession>
<dbReference type="InterPro" id="IPR001242">
    <property type="entry name" value="Condensation_dom"/>
</dbReference>
<dbReference type="GO" id="GO:0005829">
    <property type="term" value="C:cytosol"/>
    <property type="evidence" value="ECO:0007669"/>
    <property type="project" value="TreeGrafter"/>
</dbReference>
<evidence type="ECO:0000313" key="3">
    <source>
        <dbReference type="Proteomes" id="UP001206128"/>
    </source>
</evidence>
<feature type="non-terminal residue" evidence="2">
    <location>
        <position position="1"/>
    </location>
</feature>
<dbReference type="InterPro" id="IPR042099">
    <property type="entry name" value="ANL_N_sf"/>
</dbReference>
<protein>
    <submittedName>
        <fullName evidence="2">Condensation domain-containing protein</fullName>
    </submittedName>
</protein>
<dbReference type="PANTHER" id="PTHR45527">
    <property type="entry name" value="NONRIBOSOMAL PEPTIDE SYNTHETASE"/>
    <property type="match status" value="1"/>
</dbReference>
<dbReference type="Gene3D" id="3.40.50.12780">
    <property type="entry name" value="N-terminal domain of ligase-like"/>
    <property type="match status" value="1"/>
</dbReference>
<sequence length="334" mass="36627">PVQYADYAVWQRRVFGGSGSDGVLAGQLDHWAGVLAGLPEELVLPVDRRRGVVASQRGGRVGFRLSEEVHRGLVELAAECGVSVFMVLHAAVVVLLARLGAGTDVPVGTTIAGRGDDVLDEVVGFFVNTLVLRADVSGDPSFRELLARVREVDLAAYAHQDVPFDRLVELVNPARSLARHPLVQVMLSVQDAPEPGHRWPGLHVELEPVTLDEVKFDLTFTFTQQHENGRVPVGIHGEIEYAADLFERGTVERWVGYLVRVLVGVVADPDRPVGRVEVVGRDEWERLVVEWNETGVAYPRDRCVHELFAARVAVAPEATAVVFGGVELSYRELD</sequence>
<dbReference type="GO" id="GO:0009366">
    <property type="term" value="C:enterobactin synthetase complex"/>
    <property type="evidence" value="ECO:0007669"/>
    <property type="project" value="TreeGrafter"/>
</dbReference>
<comment type="caution">
    <text evidence="2">The sequence shown here is derived from an EMBL/GenBank/DDBJ whole genome shotgun (WGS) entry which is preliminary data.</text>
</comment>
<dbReference type="Pfam" id="PF00668">
    <property type="entry name" value="Condensation"/>
    <property type="match status" value="1"/>
</dbReference>
<reference evidence="2" key="1">
    <citation type="submission" date="2022-06" db="EMBL/GenBank/DDBJ databases">
        <title>Genomic Encyclopedia of Archaeal and Bacterial Type Strains, Phase II (KMG-II): from individual species to whole genera.</title>
        <authorList>
            <person name="Goeker M."/>
        </authorList>
    </citation>
    <scope>NUCLEOTIDE SEQUENCE</scope>
    <source>
        <strain evidence="2">DSM 43935</strain>
    </source>
</reference>
<gene>
    <name evidence="2" type="ORF">LX83_007410</name>
</gene>
<dbReference type="GO" id="GO:0047527">
    <property type="term" value="F:2,3-dihydroxybenzoate-serine ligase activity"/>
    <property type="evidence" value="ECO:0007669"/>
    <property type="project" value="TreeGrafter"/>
</dbReference>
<dbReference type="GO" id="GO:0008610">
    <property type="term" value="P:lipid biosynthetic process"/>
    <property type="evidence" value="ECO:0007669"/>
    <property type="project" value="UniProtKB-ARBA"/>
</dbReference>
<dbReference type="Proteomes" id="UP001206128">
    <property type="component" value="Unassembled WGS sequence"/>
</dbReference>
<dbReference type="GO" id="GO:0031177">
    <property type="term" value="F:phosphopantetheine binding"/>
    <property type="evidence" value="ECO:0007669"/>
    <property type="project" value="TreeGrafter"/>
</dbReference>
<dbReference type="SUPFAM" id="SSF56801">
    <property type="entry name" value="Acetyl-CoA synthetase-like"/>
    <property type="match status" value="1"/>
</dbReference>
<dbReference type="SUPFAM" id="SSF52777">
    <property type="entry name" value="CoA-dependent acyltransferases"/>
    <property type="match status" value="1"/>
</dbReference>
<dbReference type="Gene3D" id="3.30.559.10">
    <property type="entry name" value="Chloramphenicol acetyltransferase-like domain"/>
    <property type="match status" value="1"/>
</dbReference>
<evidence type="ECO:0000259" key="1">
    <source>
        <dbReference type="Pfam" id="PF00668"/>
    </source>
</evidence>
<evidence type="ECO:0000313" key="2">
    <source>
        <dbReference type="EMBL" id="MCP2170516.1"/>
    </source>
</evidence>
<feature type="domain" description="Condensation" evidence="1">
    <location>
        <begin position="2"/>
        <end position="287"/>
    </location>
</feature>
<dbReference type="Gene3D" id="3.30.559.30">
    <property type="entry name" value="Nonribosomal peptide synthetase, condensation domain"/>
    <property type="match status" value="1"/>
</dbReference>
<proteinExistence type="predicted"/>